<dbReference type="STRING" id="861299.J421_4449"/>
<dbReference type="HOGENOM" id="CLU_409253_0_0_0"/>
<dbReference type="EMBL" id="CP007128">
    <property type="protein sequence ID" value="AHG91986.1"/>
    <property type="molecule type" value="Genomic_DNA"/>
</dbReference>
<dbReference type="OrthoDB" id="9801841at2"/>
<evidence type="ECO:0000313" key="11">
    <source>
        <dbReference type="Proteomes" id="UP000019151"/>
    </source>
</evidence>
<accession>W0RMI6</accession>
<proteinExistence type="predicted"/>
<keyword evidence="4 7" id="KW-0547">Nucleotide-binding</keyword>
<evidence type="ECO:0000256" key="6">
    <source>
        <dbReference type="ARBA" id="ARBA00022840"/>
    </source>
</evidence>
<dbReference type="FunFam" id="1.10.510.10:FF:000021">
    <property type="entry name" value="Serine/threonine protein kinase"/>
    <property type="match status" value="1"/>
</dbReference>
<dbReference type="Pfam" id="PF00069">
    <property type="entry name" value="Pkinase"/>
    <property type="match status" value="1"/>
</dbReference>
<evidence type="ECO:0000256" key="1">
    <source>
        <dbReference type="ARBA" id="ARBA00012513"/>
    </source>
</evidence>
<evidence type="ECO:0000256" key="4">
    <source>
        <dbReference type="ARBA" id="ARBA00022741"/>
    </source>
</evidence>
<dbReference type="InParanoid" id="W0RMI6"/>
<dbReference type="SMART" id="SM00220">
    <property type="entry name" value="S_TKc"/>
    <property type="match status" value="1"/>
</dbReference>
<keyword evidence="6 7" id="KW-0067">ATP-binding</keyword>
<protein>
    <recommendedName>
        <fullName evidence="1">non-specific serine/threonine protein kinase</fullName>
        <ecNumber evidence="1">2.7.11.1</ecNumber>
    </recommendedName>
</protein>
<evidence type="ECO:0000259" key="9">
    <source>
        <dbReference type="PROSITE" id="PS50011"/>
    </source>
</evidence>
<dbReference type="InterPro" id="IPR025698">
    <property type="entry name" value="2TM_dom"/>
</dbReference>
<dbReference type="InterPro" id="IPR008271">
    <property type="entry name" value="Ser/Thr_kinase_AS"/>
</dbReference>
<organism evidence="10 11">
    <name type="scientific">Gemmatirosa kalamazoonensis</name>
    <dbReference type="NCBI Taxonomy" id="861299"/>
    <lineage>
        <taxon>Bacteria</taxon>
        <taxon>Pseudomonadati</taxon>
        <taxon>Gemmatimonadota</taxon>
        <taxon>Gemmatimonadia</taxon>
        <taxon>Gemmatimonadales</taxon>
        <taxon>Gemmatimonadaceae</taxon>
        <taxon>Gemmatirosa</taxon>
    </lineage>
</organism>
<dbReference type="InterPro" id="IPR017441">
    <property type="entry name" value="Protein_kinase_ATP_BS"/>
</dbReference>
<dbReference type="KEGG" id="gba:J421_4449"/>
<evidence type="ECO:0000256" key="7">
    <source>
        <dbReference type="PROSITE-ProRule" id="PRU10141"/>
    </source>
</evidence>
<evidence type="ECO:0000256" key="5">
    <source>
        <dbReference type="ARBA" id="ARBA00022777"/>
    </source>
</evidence>
<keyword evidence="5 10" id="KW-0418">Kinase</keyword>
<evidence type="ECO:0000256" key="8">
    <source>
        <dbReference type="SAM" id="MobiDB-lite"/>
    </source>
</evidence>
<evidence type="ECO:0000256" key="2">
    <source>
        <dbReference type="ARBA" id="ARBA00022527"/>
    </source>
</evidence>
<dbReference type="PANTHER" id="PTHR43289">
    <property type="entry name" value="MITOGEN-ACTIVATED PROTEIN KINASE KINASE KINASE 20-RELATED"/>
    <property type="match status" value="1"/>
</dbReference>
<dbReference type="Gene3D" id="1.10.510.10">
    <property type="entry name" value="Transferase(Phosphotransferase) domain 1"/>
    <property type="match status" value="1"/>
</dbReference>
<sequence>MPDPAVTTSETELRPIVERALSASYELDREIGRGGMGIVYRAKDRRLKRPVAIKLLPPELAFRSEIRTRFLREAETAAQLNHPHIVPIYSVDEHDGLVYFVMAIVDGDNLGKRIHDRGPLPIDDTRRILAEVADALAYAHSRGVVHRDIKPDNILLDAADGHALVTDFGIARAIIEGSDSRLTATGMAIGTPAYMSPEQSAGDREIDGRSDLYSLGVVAYQMLAGELPFQASSTPAMLVKHLSERPLPIEQRRPDVPPDLSAIVMRLLEKDPANRFSGAEELEGMLRGTIAPPPPTYSVRSAEPNRQGVTSDLGFPGYAAGPSAPTRPLGGAQAGMPPAAAGYPMRAESSAFGMDVAVGGQDPRWDAKPVVAFRKKLGTYVIVNAAILILSLVTNVELTWITAFWTIFMAFKYAQLWSDNYDWRDVLKQPRDRLFVDVVAEQADSVGALFDKEKRANLREKVRRERVTREWQQPAASLPPTEPLPSPARPRLPVDGAYGSHHEIVRGAMADRDEIARLLATMPKGDRDRIPDVLPSAEKLALKVQALAATVAELDRNNSVGAVEPLEREITRLEAEANPLDRVASEERVKRLAYLKRQRRALRDMSRRRDEAASNLEQCRLLLQNMRLDLVRLRTGAGGSYVQMTTVADRAMALAREVDAVVQAADEVRRI</sequence>
<keyword evidence="3" id="KW-0808">Transferase</keyword>
<evidence type="ECO:0000256" key="3">
    <source>
        <dbReference type="ARBA" id="ARBA00022679"/>
    </source>
</evidence>
<dbReference type="eggNOG" id="COG0515">
    <property type="taxonomic scope" value="Bacteria"/>
</dbReference>
<dbReference type="PROSITE" id="PS00107">
    <property type="entry name" value="PROTEIN_KINASE_ATP"/>
    <property type="match status" value="1"/>
</dbReference>
<dbReference type="RefSeq" id="WP_025413419.1">
    <property type="nucleotide sequence ID" value="NZ_CP007128.1"/>
</dbReference>
<name>W0RMI6_9BACT</name>
<dbReference type="InterPro" id="IPR011009">
    <property type="entry name" value="Kinase-like_dom_sf"/>
</dbReference>
<dbReference type="PANTHER" id="PTHR43289:SF6">
    <property type="entry name" value="SERINE_THREONINE-PROTEIN KINASE NEKL-3"/>
    <property type="match status" value="1"/>
</dbReference>
<dbReference type="InterPro" id="IPR000719">
    <property type="entry name" value="Prot_kinase_dom"/>
</dbReference>
<dbReference type="SUPFAM" id="SSF56112">
    <property type="entry name" value="Protein kinase-like (PK-like)"/>
    <property type="match status" value="1"/>
</dbReference>
<dbReference type="PROSITE" id="PS50011">
    <property type="entry name" value="PROTEIN_KINASE_DOM"/>
    <property type="match status" value="1"/>
</dbReference>
<dbReference type="GO" id="GO:0005524">
    <property type="term" value="F:ATP binding"/>
    <property type="evidence" value="ECO:0007669"/>
    <property type="project" value="UniProtKB-UniRule"/>
</dbReference>
<keyword evidence="2" id="KW-0723">Serine/threonine-protein kinase</keyword>
<dbReference type="PROSITE" id="PS00108">
    <property type="entry name" value="PROTEIN_KINASE_ST"/>
    <property type="match status" value="1"/>
</dbReference>
<dbReference type="Proteomes" id="UP000019151">
    <property type="component" value="Chromosome"/>
</dbReference>
<dbReference type="EC" id="2.7.11.1" evidence="1"/>
<dbReference type="CDD" id="cd14014">
    <property type="entry name" value="STKc_PknB_like"/>
    <property type="match status" value="1"/>
</dbReference>
<keyword evidence="11" id="KW-1185">Reference proteome</keyword>
<dbReference type="Gene3D" id="3.30.200.20">
    <property type="entry name" value="Phosphorylase Kinase, domain 1"/>
    <property type="match status" value="1"/>
</dbReference>
<dbReference type="Pfam" id="PF13239">
    <property type="entry name" value="2TM"/>
    <property type="match status" value="1"/>
</dbReference>
<feature type="domain" description="Protein kinase" evidence="9">
    <location>
        <begin position="25"/>
        <end position="290"/>
    </location>
</feature>
<reference evidence="10 11" key="1">
    <citation type="journal article" date="2014" name="Genome Announc.">
        <title>Genome Sequence and Methylome of Soil Bacterium Gemmatirosa kalamazoonensis KBS708T, a Member of the Rarely Cultivated Gemmatimonadetes Phylum.</title>
        <authorList>
            <person name="Debruyn J.M."/>
            <person name="Radosevich M."/>
            <person name="Wommack K.E."/>
            <person name="Polson S.W."/>
            <person name="Hauser L.J."/>
            <person name="Fawaz M.N."/>
            <person name="Korlach J."/>
            <person name="Tsai Y.C."/>
        </authorList>
    </citation>
    <scope>NUCLEOTIDE SEQUENCE [LARGE SCALE GENOMIC DNA]</scope>
    <source>
        <strain evidence="10 11">KBS708</strain>
    </source>
</reference>
<feature type="region of interest" description="Disordered" evidence="8">
    <location>
        <begin position="468"/>
        <end position="488"/>
    </location>
</feature>
<evidence type="ECO:0000313" key="10">
    <source>
        <dbReference type="EMBL" id="AHG91986.1"/>
    </source>
</evidence>
<feature type="binding site" evidence="7">
    <location>
        <position position="54"/>
    </location>
    <ligand>
        <name>ATP</name>
        <dbReference type="ChEBI" id="CHEBI:30616"/>
    </ligand>
</feature>
<dbReference type="GO" id="GO:0004674">
    <property type="term" value="F:protein serine/threonine kinase activity"/>
    <property type="evidence" value="ECO:0007669"/>
    <property type="project" value="UniProtKB-KW"/>
</dbReference>
<dbReference type="PATRIC" id="fig|861299.3.peg.4504"/>
<gene>
    <name evidence="10" type="ORF">J421_4449</name>
</gene>
<dbReference type="AlphaFoldDB" id="W0RMI6"/>